<dbReference type="Gene3D" id="1.25.40.20">
    <property type="entry name" value="Ankyrin repeat-containing domain"/>
    <property type="match status" value="1"/>
</dbReference>
<organism evidence="4 5">
    <name type="scientific">Dendrothele bispora (strain CBS 962.96)</name>
    <dbReference type="NCBI Taxonomy" id="1314807"/>
    <lineage>
        <taxon>Eukaryota</taxon>
        <taxon>Fungi</taxon>
        <taxon>Dikarya</taxon>
        <taxon>Basidiomycota</taxon>
        <taxon>Agaricomycotina</taxon>
        <taxon>Agaricomycetes</taxon>
        <taxon>Agaricomycetidae</taxon>
        <taxon>Agaricales</taxon>
        <taxon>Agaricales incertae sedis</taxon>
        <taxon>Dendrothele</taxon>
    </lineage>
</organism>
<dbReference type="Proteomes" id="UP000297245">
    <property type="component" value="Unassembled WGS sequence"/>
</dbReference>
<name>A0A4V4HIG0_DENBC</name>
<dbReference type="PRINTS" id="PR01415">
    <property type="entry name" value="ANKYRIN"/>
</dbReference>
<evidence type="ECO:0000256" key="3">
    <source>
        <dbReference type="PROSITE-ProRule" id="PRU00023"/>
    </source>
</evidence>
<dbReference type="InterPro" id="IPR036770">
    <property type="entry name" value="Ankyrin_rpt-contain_sf"/>
</dbReference>
<dbReference type="EMBL" id="ML179043">
    <property type="protein sequence ID" value="THV06396.1"/>
    <property type="molecule type" value="Genomic_DNA"/>
</dbReference>
<evidence type="ECO:0000313" key="4">
    <source>
        <dbReference type="EMBL" id="THV06396.1"/>
    </source>
</evidence>
<dbReference type="OrthoDB" id="194358at2759"/>
<keyword evidence="1" id="KW-0677">Repeat</keyword>
<keyword evidence="2 3" id="KW-0040">ANK repeat</keyword>
<dbReference type="PANTHER" id="PTHR24198">
    <property type="entry name" value="ANKYRIN REPEAT AND PROTEIN KINASE DOMAIN-CONTAINING PROTEIN"/>
    <property type="match status" value="1"/>
</dbReference>
<dbReference type="SMART" id="SM00248">
    <property type="entry name" value="ANK"/>
    <property type="match status" value="3"/>
</dbReference>
<dbReference type="PROSITE" id="PS50088">
    <property type="entry name" value="ANK_REPEAT"/>
    <property type="match status" value="1"/>
</dbReference>
<keyword evidence="5" id="KW-1185">Reference proteome</keyword>
<evidence type="ECO:0000313" key="5">
    <source>
        <dbReference type="Proteomes" id="UP000297245"/>
    </source>
</evidence>
<dbReference type="PROSITE" id="PS50297">
    <property type="entry name" value="ANK_REP_REGION"/>
    <property type="match status" value="1"/>
</dbReference>
<feature type="repeat" description="ANK" evidence="3">
    <location>
        <begin position="96"/>
        <end position="128"/>
    </location>
</feature>
<dbReference type="PANTHER" id="PTHR24198:SF165">
    <property type="entry name" value="ANKYRIN REPEAT-CONTAINING PROTEIN-RELATED"/>
    <property type="match status" value="1"/>
</dbReference>
<proteinExistence type="predicted"/>
<accession>A0A4V4HIG0</accession>
<reference evidence="4 5" key="1">
    <citation type="journal article" date="2019" name="Nat. Ecol. Evol.">
        <title>Megaphylogeny resolves global patterns of mushroom evolution.</title>
        <authorList>
            <person name="Varga T."/>
            <person name="Krizsan K."/>
            <person name="Foldi C."/>
            <person name="Dima B."/>
            <person name="Sanchez-Garcia M."/>
            <person name="Sanchez-Ramirez S."/>
            <person name="Szollosi G.J."/>
            <person name="Szarkandi J.G."/>
            <person name="Papp V."/>
            <person name="Albert L."/>
            <person name="Andreopoulos W."/>
            <person name="Angelini C."/>
            <person name="Antonin V."/>
            <person name="Barry K.W."/>
            <person name="Bougher N.L."/>
            <person name="Buchanan P."/>
            <person name="Buyck B."/>
            <person name="Bense V."/>
            <person name="Catcheside P."/>
            <person name="Chovatia M."/>
            <person name="Cooper J."/>
            <person name="Damon W."/>
            <person name="Desjardin D."/>
            <person name="Finy P."/>
            <person name="Geml J."/>
            <person name="Haridas S."/>
            <person name="Hughes K."/>
            <person name="Justo A."/>
            <person name="Karasinski D."/>
            <person name="Kautmanova I."/>
            <person name="Kiss B."/>
            <person name="Kocsube S."/>
            <person name="Kotiranta H."/>
            <person name="LaButti K.M."/>
            <person name="Lechner B.E."/>
            <person name="Liimatainen K."/>
            <person name="Lipzen A."/>
            <person name="Lukacs Z."/>
            <person name="Mihaltcheva S."/>
            <person name="Morgado L.N."/>
            <person name="Niskanen T."/>
            <person name="Noordeloos M.E."/>
            <person name="Ohm R.A."/>
            <person name="Ortiz-Santana B."/>
            <person name="Ovrebo C."/>
            <person name="Racz N."/>
            <person name="Riley R."/>
            <person name="Savchenko A."/>
            <person name="Shiryaev A."/>
            <person name="Soop K."/>
            <person name="Spirin V."/>
            <person name="Szebenyi C."/>
            <person name="Tomsovsky M."/>
            <person name="Tulloss R.E."/>
            <person name="Uehling J."/>
            <person name="Grigoriev I.V."/>
            <person name="Vagvolgyi C."/>
            <person name="Papp T."/>
            <person name="Martin F.M."/>
            <person name="Miettinen O."/>
            <person name="Hibbett D.S."/>
            <person name="Nagy L.G."/>
        </authorList>
    </citation>
    <scope>NUCLEOTIDE SEQUENCE [LARGE SCALE GENOMIC DNA]</scope>
    <source>
        <strain evidence="4 5">CBS 962.96</strain>
    </source>
</reference>
<gene>
    <name evidence="4" type="ORF">K435DRAFT_960624</name>
</gene>
<dbReference type="InterPro" id="IPR002110">
    <property type="entry name" value="Ankyrin_rpt"/>
</dbReference>
<evidence type="ECO:0000256" key="1">
    <source>
        <dbReference type="ARBA" id="ARBA00022737"/>
    </source>
</evidence>
<dbReference type="SUPFAM" id="SSF48403">
    <property type="entry name" value="Ankyrin repeat"/>
    <property type="match status" value="1"/>
</dbReference>
<evidence type="ECO:0000256" key="2">
    <source>
        <dbReference type="ARBA" id="ARBA00023043"/>
    </source>
</evidence>
<dbReference type="AlphaFoldDB" id="A0A4V4HIG0"/>
<sequence>MGVGEDSHSVIKGQQPVLSDAMPSPPLALFSPFLNYYDQSDSMVDIWRGTGLTGDAYFAARNDSRPLIVAAQSDNLPLVEQLISQNRSLLDQKGLEGETALHMAAALGHLTIVKELIEAEASVDALDEEGSTPLIHAIRFCPPDAAEEIVTALLSAGANPTQMVTVDISQHPPLWFAIKAHKLSLIRLLEPLTSRDLDVYPPGSATSRNHILDAAIIDADSYDDASILDFLIQKRSLPLRATDIAKASKRQTQLVLAQHVVRNQY</sequence>
<dbReference type="Pfam" id="PF12796">
    <property type="entry name" value="Ank_2"/>
    <property type="match status" value="1"/>
</dbReference>
<protein>
    <submittedName>
        <fullName evidence="4">Ankyrin</fullName>
    </submittedName>
</protein>